<comment type="similarity">
    <text evidence="4">Belongs to the cytochrome P450 family.</text>
</comment>
<dbReference type="InterPro" id="IPR036396">
    <property type="entry name" value="Cyt_P450_sf"/>
</dbReference>
<dbReference type="Gene3D" id="1.10.630.10">
    <property type="entry name" value="Cytochrome P450"/>
    <property type="match status" value="1"/>
</dbReference>
<dbReference type="InterPro" id="IPR003953">
    <property type="entry name" value="FAD-dep_OxRdtase_2_FAD-bd"/>
</dbReference>
<dbReference type="PRINTS" id="PR00463">
    <property type="entry name" value="EP450I"/>
</dbReference>
<dbReference type="SUPFAM" id="SSF51905">
    <property type="entry name" value="FAD/NAD(P)-binding domain"/>
    <property type="match status" value="1"/>
</dbReference>
<dbReference type="PROSITE" id="PS00086">
    <property type="entry name" value="CYTOCHROME_P450"/>
    <property type="match status" value="1"/>
</dbReference>
<evidence type="ECO:0000313" key="6">
    <source>
        <dbReference type="EMBL" id="GJE78213.1"/>
    </source>
</evidence>
<dbReference type="PANTHER" id="PTHR43260">
    <property type="entry name" value="3-KETOSTEROID-DELTA-1-DEHYDROGENASE"/>
    <property type="match status" value="1"/>
</dbReference>
<keyword evidence="2" id="KW-0285">Flavoprotein</keyword>
<keyword evidence="3 4" id="KW-0560">Oxidoreductase</keyword>
<comment type="cofactor">
    <cofactor evidence="1">
        <name>FAD</name>
        <dbReference type="ChEBI" id="CHEBI:57692"/>
    </cofactor>
</comment>
<dbReference type="InterPro" id="IPR027477">
    <property type="entry name" value="Succ_DH/fumarate_Rdtase_cat_sf"/>
</dbReference>
<dbReference type="Pfam" id="PF00890">
    <property type="entry name" value="FAD_binding_2"/>
    <property type="match status" value="1"/>
</dbReference>
<organism evidence="6 7">
    <name type="scientific">Methylorubrum suomiense</name>
    <dbReference type="NCBI Taxonomy" id="144191"/>
    <lineage>
        <taxon>Bacteria</taxon>
        <taxon>Pseudomonadati</taxon>
        <taxon>Pseudomonadota</taxon>
        <taxon>Alphaproteobacteria</taxon>
        <taxon>Hyphomicrobiales</taxon>
        <taxon>Methylobacteriaceae</taxon>
        <taxon>Methylorubrum</taxon>
    </lineage>
</organism>
<dbReference type="PANTHER" id="PTHR43260:SF1">
    <property type="entry name" value="KSDD-LIKE STEROID DEHYDROGENASE RV0785"/>
    <property type="match status" value="1"/>
</dbReference>
<sequence>MLEGRDPETGEGLSDENIRYQMVTFLIAGHETTSGLLSFALYLLLKNPKVLEKARGIVDEVLGGERPQVEDLSKLRYVEQILQESLRLWPTAPAFALAPKEPTTLAGRYPVTPEDALFVLTPMLHRDPAVWDEPEAFRPERFAPETAQTLPPNAWKPFGNGMRSCIGRGFALQEAQLVLSMILQRFDLTMADPGYKLEVAETLTLNLDDLVAGMNALVDNDRLSLDGIRAEIVARDREMANPFCKDAQVMGIHNARKSLGDKLVRTAKSHELLDPAHGPLIAVRLNILTRKTLGGFETDLDGRVFGQNGAIMPGLYAAGEASGFGGGGVHGYRSLEGTFLGGCLFSGRQAGRAAARAA</sequence>
<proteinExistence type="inferred from homology"/>
<dbReference type="EMBL" id="BPRE01000021">
    <property type="protein sequence ID" value="GJE78213.1"/>
    <property type="molecule type" value="Genomic_DNA"/>
</dbReference>
<evidence type="ECO:0000259" key="5">
    <source>
        <dbReference type="Pfam" id="PF00890"/>
    </source>
</evidence>
<evidence type="ECO:0000313" key="7">
    <source>
        <dbReference type="Proteomes" id="UP001055093"/>
    </source>
</evidence>
<evidence type="ECO:0000256" key="2">
    <source>
        <dbReference type="ARBA" id="ARBA00022630"/>
    </source>
</evidence>
<keyword evidence="4" id="KW-0479">Metal-binding</keyword>
<evidence type="ECO:0000256" key="1">
    <source>
        <dbReference type="ARBA" id="ARBA00001974"/>
    </source>
</evidence>
<gene>
    <name evidence="6" type="ORF">BGCPKDLD_4825</name>
</gene>
<reference evidence="6" key="2">
    <citation type="submission" date="2021-08" db="EMBL/GenBank/DDBJ databases">
        <authorList>
            <person name="Tani A."/>
            <person name="Ola A."/>
            <person name="Ogura Y."/>
            <person name="Katsura K."/>
            <person name="Hayashi T."/>
        </authorList>
    </citation>
    <scope>NUCLEOTIDE SEQUENCE</scope>
    <source>
        <strain evidence="6">DSM 14458</strain>
    </source>
</reference>
<dbReference type="Pfam" id="PF00067">
    <property type="entry name" value="p450"/>
    <property type="match status" value="1"/>
</dbReference>
<keyword evidence="4" id="KW-0503">Monooxygenase</keyword>
<dbReference type="InterPro" id="IPR001128">
    <property type="entry name" value="Cyt_P450"/>
</dbReference>
<keyword evidence="4" id="KW-0408">Iron</keyword>
<dbReference type="InterPro" id="IPR014614">
    <property type="entry name" value="KsdD_DH"/>
</dbReference>
<protein>
    <recommendedName>
        <fullName evidence="5">FAD-dependent oxidoreductase 2 FAD-binding domain-containing protein</fullName>
    </recommendedName>
</protein>
<dbReference type="Gene3D" id="3.50.50.60">
    <property type="entry name" value="FAD/NAD(P)-binding domain"/>
    <property type="match status" value="1"/>
</dbReference>
<reference evidence="6" key="1">
    <citation type="journal article" date="2021" name="Front. Microbiol.">
        <title>Comprehensive Comparative Genomics and Phenotyping of Methylobacterium Species.</title>
        <authorList>
            <person name="Alessa O."/>
            <person name="Ogura Y."/>
            <person name="Fujitani Y."/>
            <person name="Takami H."/>
            <person name="Hayashi T."/>
            <person name="Sahin N."/>
            <person name="Tani A."/>
        </authorList>
    </citation>
    <scope>NUCLEOTIDE SEQUENCE</scope>
    <source>
        <strain evidence="6">DSM 14458</strain>
    </source>
</reference>
<name>A0ABQ4V196_9HYPH</name>
<accession>A0ABQ4V196</accession>
<evidence type="ECO:0000256" key="3">
    <source>
        <dbReference type="ARBA" id="ARBA00023002"/>
    </source>
</evidence>
<dbReference type="InterPro" id="IPR017972">
    <property type="entry name" value="Cyt_P450_CS"/>
</dbReference>
<feature type="domain" description="FAD-dependent oxidoreductase 2 FAD-binding" evidence="5">
    <location>
        <begin position="210"/>
        <end position="340"/>
    </location>
</feature>
<dbReference type="Proteomes" id="UP001055093">
    <property type="component" value="Unassembled WGS sequence"/>
</dbReference>
<evidence type="ECO:0000256" key="4">
    <source>
        <dbReference type="RuleBase" id="RU000461"/>
    </source>
</evidence>
<dbReference type="InterPro" id="IPR036188">
    <property type="entry name" value="FAD/NAD-bd_sf"/>
</dbReference>
<keyword evidence="4" id="KW-0349">Heme</keyword>
<dbReference type="PRINTS" id="PR00385">
    <property type="entry name" value="P450"/>
</dbReference>
<keyword evidence="7" id="KW-1185">Reference proteome</keyword>
<dbReference type="InterPro" id="IPR002401">
    <property type="entry name" value="Cyt_P450_E_grp-I"/>
</dbReference>
<comment type="caution">
    <text evidence="6">The sequence shown here is derived from an EMBL/GenBank/DDBJ whole genome shotgun (WGS) entry which is preliminary data.</text>
</comment>
<dbReference type="Gene3D" id="3.90.700.10">
    <property type="entry name" value="Succinate dehydrogenase/fumarate reductase flavoprotein, catalytic domain"/>
    <property type="match status" value="1"/>
</dbReference>
<dbReference type="SUPFAM" id="SSF48264">
    <property type="entry name" value="Cytochrome P450"/>
    <property type="match status" value="1"/>
</dbReference>